<evidence type="ECO:0000313" key="3">
    <source>
        <dbReference type="Proteomes" id="UP001170379"/>
    </source>
</evidence>
<reference evidence="2" key="2">
    <citation type="journal article" date="2022" name="Sci. Rep.">
        <title>In silico prediction of the enzymes involved in the degradation of the herbicide molinate by Gulosibacter molinativorax ON4T.</title>
        <authorList>
            <person name="Lopes A.R."/>
            <person name="Bunin E."/>
            <person name="Viana A.T."/>
            <person name="Froufe H."/>
            <person name="Munoz-Merida A."/>
            <person name="Pinho D."/>
            <person name="Figueiredo J."/>
            <person name="Barroso C."/>
            <person name="Vaz-Moreira I."/>
            <person name="Bellanger X."/>
            <person name="Egas C."/>
            <person name="Nunes O.C."/>
        </authorList>
    </citation>
    <scope>NUCLEOTIDE SEQUENCE</scope>
    <source>
        <strain evidence="2">ON4</strain>
    </source>
</reference>
<dbReference type="EMBL" id="PXVD01000028">
    <property type="protein sequence ID" value="MDJ1372490.1"/>
    <property type="molecule type" value="Genomic_DNA"/>
</dbReference>
<feature type="transmembrane region" description="Helical" evidence="1">
    <location>
        <begin position="143"/>
        <end position="163"/>
    </location>
</feature>
<evidence type="ECO:0008006" key="4">
    <source>
        <dbReference type="Google" id="ProtNLM"/>
    </source>
</evidence>
<feature type="transmembrane region" description="Helical" evidence="1">
    <location>
        <begin position="117"/>
        <end position="136"/>
    </location>
</feature>
<name>A0ABT7CBF7_9MICO</name>
<feature type="transmembrane region" description="Helical" evidence="1">
    <location>
        <begin position="54"/>
        <end position="75"/>
    </location>
</feature>
<dbReference type="RefSeq" id="WP_026937698.1">
    <property type="nucleotide sequence ID" value="NZ_CP028426.1"/>
</dbReference>
<gene>
    <name evidence="2" type="ORF">C7K25_14150</name>
</gene>
<keyword evidence="1" id="KW-1133">Transmembrane helix</keyword>
<evidence type="ECO:0000256" key="1">
    <source>
        <dbReference type="SAM" id="Phobius"/>
    </source>
</evidence>
<accession>A0ABT7CBF7</accession>
<proteinExistence type="predicted"/>
<evidence type="ECO:0000313" key="2">
    <source>
        <dbReference type="EMBL" id="MDJ1372490.1"/>
    </source>
</evidence>
<feature type="transmembrane region" description="Helical" evidence="1">
    <location>
        <begin position="87"/>
        <end position="111"/>
    </location>
</feature>
<keyword evidence="1" id="KW-0472">Membrane</keyword>
<protein>
    <recommendedName>
        <fullName evidence="4">Tripartite tricarboxylate transporter TctB family protein</fullName>
    </recommendedName>
</protein>
<feature type="transmembrane region" description="Helical" evidence="1">
    <location>
        <begin position="23"/>
        <end position="42"/>
    </location>
</feature>
<comment type="caution">
    <text evidence="2">The sequence shown here is derived from an EMBL/GenBank/DDBJ whole genome shotgun (WGS) entry which is preliminary data.</text>
</comment>
<dbReference type="Proteomes" id="UP001170379">
    <property type="component" value="Unassembled WGS sequence"/>
</dbReference>
<keyword evidence="3" id="KW-1185">Reference proteome</keyword>
<organism evidence="2 3">
    <name type="scientific">Gulosibacter molinativorax</name>
    <dbReference type="NCBI Taxonomy" id="256821"/>
    <lineage>
        <taxon>Bacteria</taxon>
        <taxon>Bacillati</taxon>
        <taxon>Actinomycetota</taxon>
        <taxon>Actinomycetes</taxon>
        <taxon>Micrococcales</taxon>
        <taxon>Microbacteriaceae</taxon>
        <taxon>Gulosibacter</taxon>
    </lineage>
</organism>
<reference evidence="2" key="1">
    <citation type="submission" date="2018-03" db="EMBL/GenBank/DDBJ databases">
        <authorList>
            <person name="Nunes O.C."/>
            <person name="Lopes A.R."/>
            <person name="Froufe H."/>
            <person name="Munoz-Merida A."/>
            <person name="Barroso C."/>
            <person name="Egas C."/>
        </authorList>
    </citation>
    <scope>NUCLEOTIDE SEQUENCE</scope>
    <source>
        <strain evidence="2">ON4</strain>
    </source>
</reference>
<keyword evidence="1" id="KW-0812">Transmembrane</keyword>
<sequence>MDDDSLPDAPPGVPKDRHLLREWMEMGIYIAISLLASIGTIVETGNPGQSPLPALWGIIIGLLIAHTFAFSLASIATDTRDNRREDLLHSASGVAGGLSVGVAITIVSLILPTHWETAAISIVLIVYLSLAAVVVARSRKASWWRTVIITAIVLALALVIIFVKQQLSH</sequence>